<dbReference type="Proteomes" id="UP000235392">
    <property type="component" value="Unassembled WGS sequence"/>
</dbReference>
<dbReference type="AlphaFoldDB" id="A0A2N5TCQ9"/>
<sequence length="64" mass="6906">MVSGPAPRRRGFGGDLKGVQEDDSSDLLTVLWFTSQCSPRNPAPKEAGSSEEDRGTPPSQERNC</sequence>
<protein>
    <submittedName>
        <fullName evidence="2">Uncharacterized protein</fullName>
    </submittedName>
</protein>
<name>A0A2N5TCQ9_9BASI</name>
<comment type="caution">
    <text evidence="2">The sequence shown here is derived from an EMBL/GenBank/DDBJ whole genome shotgun (WGS) entry which is preliminary data.</text>
</comment>
<accession>A0A2N5TCQ9</accession>
<evidence type="ECO:0000313" key="2">
    <source>
        <dbReference type="EMBL" id="PLW23272.1"/>
    </source>
</evidence>
<reference evidence="2 3" key="1">
    <citation type="submission" date="2017-11" db="EMBL/GenBank/DDBJ databases">
        <title>De novo assembly and phasing of dikaryotic genomes from two isolates of Puccinia coronata f. sp. avenae, the causal agent of oat crown rust.</title>
        <authorList>
            <person name="Miller M.E."/>
            <person name="Zhang Y."/>
            <person name="Omidvar V."/>
            <person name="Sperschneider J."/>
            <person name="Schwessinger B."/>
            <person name="Raley C."/>
            <person name="Palmer J.M."/>
            <person name="Garnica D."/>
            <person name="Upadhyaya N."/>
            <person name="Rathjen J."/>
            <person name="Taylor J.M."/>
            <person name="Park R.F."/>
            <person name="Dodds P.N."/>
            <person name="Hirsch C.D."/>
            <person name="Kianian S.F."/>
            <person name="Figueroa M."/>
        </authorList>
    </citation>
    <scope>NUCLEOTIDE SEQUENCE [LARGE SCALE GENOMIC DNA]</scope>
    <source>
        <strain evidence="2">12SD80</strain>
    </source>
</reference>
<gene>
    <name evidence="2" type="ORF">PCASD_16420</name>
</gene>
<feature type="region of interest" description="Disordered" evidence="1">
    <location>
        <begin position="1"/>
        <end position="23"/>
    </location>
</feature>
<organism evidence="2 3">
    <name type="scientific">Puccinia coronata f. sp. avenae</name>
    <dbReference type="NCBI Taxonomy" id="200324"/>
    <lineage>
        <taxon>Eukaryota</taxon>
        <taxon>Fungi</taxon>
        <taxon>Dikarya</taxon>
        <taxon>Basidiomycota</taxon>
        <taxon>Pucciniomycotina</taxon>
        <taxon>Pucciniomycetes</taxon>
        <taxon>Pucciniales</taxon>
        <taxon>Pucciniaceae</taxon>
        <taxon>Puccinia</taxon>
    </lineage>
</organism>
<feature type="region of interest" description="Disordered" evidence="1">
    <location>
        <begin position="36"/>
        <end position="64"/>
    </location>
</feature>
<dbReference type="EMBL" id="PGCI01000638">
    <property type="protein sequence ID" value="PLW23272.1"/>
    <property type="molecule type" value="Genomic_DNA"/>
</dbReference>
<proteinExistence type="predicted"/>
<evidence type="ECO:0000256" key="1">
    <source>
        <dbReference type="SAM" id="MobiDB-lite"/>
    </source>
</evidence>
<evidence type="ECO:0000313" key="3">
    <source>
        <dbReference type="Proteomes" id="UP000235392"/>
    </source>
</evidence>